<feature type="binding site" evidence="5">
    <location>
        <position position="92"/>
    </location>
    <ligand>
        <name>ATP</name>
        <dbReference type="ChEBI" id="CHEBI:30616"/>
    </ligand>
</feature>
<evidence type="ECO:0000256" key="2">
    <source>
        <dbReference type="ARBA" id="ARBA00022741"/>
    </source>
</evidence>
<dbReference type="GO" id="GO:0004674">
    <property type="term" value="F:protein serine/threonine kinase activity"/>
    <property type="evidence" value="ECO:0007669"/>
    <property type="project" value="TreeGrafter"/>
</dbReference>
<protein>
    <submittedName>
        <fullName evidence="7">Serine/threonine-protein kinase Stk1</fullName>
    </submittedName>
</protein>
<dbReference type="InterPro" id="IPR000719">
    <property type="entry name" value="Prot_kinase_dom"/>
</dbReference>
<dbReference type="PROSITE" id="PS00108">
    <property type="entry name" value="PROTEIN_KINASE_ST"/>
    <property type="match status" value="1"/>
</dbReference>
<evidence type="ECO:0000256" key="5">
    <source>
        <dbReference type="PROSITE-ProRule" id="PRU10141"/>
    </source>
</evidence>
<proteinExistence type="predicted"/>
<dbReference type="CDD" id="cd14014">
    <property type="entry name" value="STKc_PknB_like"/>
    <property type="match status" value="1"/>
</dbReference>
<dbReference type="SUPFAM" id="SSF56112">
    <property type="entry name" value="Protein kinase-like (PK-like)"/>
    <property type="match status" value="1"/>
</dbReference>
<dbReference type="EMBL" id="FOLS01000053">
    <property type="protein sequence ID" value="SFD99336.1"/>
    <property type="molecule type" value="Genomic_DNA"/>
</dbReference>
<dbReference type="PROSITE" id="PS00107">
    <property type="entry name" value="PROTEIN_KINASE_ATP"/>
    <property type="match status" value="1"/>
</dbReference>
<dbReference type="InterPro" id="IPR011009">
    <property type="entry name" value="Kinase-like_dom_sf"/>
</dbReference>
<keyword evidence="3 7" id="KW-0418">Kinase</keyword>
<keyword evidence="4 5" id="KW-0067">ATP-binding</keyword>
<evidence type="ECO:0000313" key="7">
    <source>
        <dbReference type="EMBL" id="SFD99336.1"/>
    </source>
</evidence>
<dbReference type="Gene3D" id="3.30.200.20">
    <property type="entry name" value="Phosphorylase Kinase, domain 1"/>
    <property type="match status" value="1"/>
</dbReference>
<evidence type="ECO:0000256" key="4">
    <source>
        <dbReference type="ARBA" id="ARBA00022840"/>
    </source>
</evidence>
<organism evidence="7 8">
    <name type="scientific">Pseudomonas citronellolis</name>
    <dbReference type="NCBI Taxonomy" id="53408"/>
    <lineage>
        <taxon>Bacteria</taxon>
        <taxon>Pseudomonadati</taxon>
        <taxon>Pseudomonadota</taxon>
        <taxon>Gammaproteobacteria</taxon>
        <taxon>Pseudomonadales</taxon>
        <taxon>Pseudomonadaceae</taxon>
        <taxon>Pseudomonas</taxon>
    </lineage>
</organism>
<evidence type="ECO:0000313" key="8">
    <source>
        <dbReference type="Proteomes" id="UP000183385"/>
    </source>
</evidence>
<dbReference type="SMART" id="SM00220">
    <property type="entry name" value="S_TKc"/>
    <property type="match status" value="1"/>
</dbReference>
<dbReference type="PANTHER" id="PTHR43289:SF6">
    <property type="entry name" value="SERINE_THREONINE-PROTEIN KINASE NEKL-3"/>
    <property type="match status" value="1"/>
</dbReference>
<keyword evidence="1" id="KW-0808">Transferase</keyword>
<accession>A0AAQ1R1L9</accession>
<gene>
    <name evidence="7" type="ORF">SAMN05216577_1532</name>
</gene>
<comment type="caution">
    <text evidence="7">The sequence shown here is derived from an EMBL/GenBank/DDBJ whole genome shotgun (WGS) entry which is preliminary data.</text>
</comment>
<dbReference type="PANTHER" id="PTHR43289">
    <property type="entry name" value="MITOGEN-ACTIVATED PROTEIN KINASE KINASE KINASE 20-RELATED"/>
    <property type="match status" value="1"/>
</dbReference>
<dbReference type="InterPro" id="IPR008271">
    <property type="entry name" value="Ser/Thr_kinase_AS"/>
</dbReference>
<evidence type="ECO:0000259" key="6">
    <source>
        <dbReference type="PROSITE" id="PS50011"/>
    </source>
</evidence>
<reference evidence="7 8" key="1">
    <citation type="submission" date="2016-10" db="EMBL/GenBank/DDBJ databases">
        <authorList>
            <person name="Varghese N."/>
            <person name="Submissions S."/>
        </authorList>
    </citation>
    <scope>NUCLEOTIDE SEQUENCE [LARGE SCALE GENOMIC DNA]</scope>
    <source>
        <strain evidence="7 8">LMG 18378</strain>
    </source>
</reference>
<evidence type="ECO:0000256" key="3">
    <source>
        <dbReference type="ARBA" id="ARBA00022777"/>
    </source>
</evidence>
<keyword evidence="2 5" id="KW-0547">Nucleotide-binding</keyword>
<feature type="domain" description="Protein kinase" evidence="6">
    <location>
        <begin position="57"/>
        <end position="323"/>
    </location>
</feature>
<dbReference type="RefSeq" id="WP_074986195.1">
    <property type="nucleotide sequence ID" value="NZ_FOLS01000053.1"/>
</dbReference>
<dbReference type="Proteomes" id="UP000183385">
    <property type="component" value="Unassembled WGS sequence"/>
</dbReference>
<dbReference type="Gene3D" id="1.10.510.10">
    <property type="entry name" value="Transferase(Phosphotransferase) domain 1"/>
    <property type="match status" value="1"/>
</dbReference>
<evidence type="ECO:0000256" key="1">
    <source>
        <dbReference type="ARBA" id="ARBA00022679"/>
    </source>
</evidence>
<dbReference type="InterPro" id="IPR017441">
    <property type="entry name" value="Protein_kinase_ATP_BS"/>
</dbReference>
<name>A0AAQ1R1L9_9PSED</name>
<sequence>MSKQSMATDQAEAGNLTYFAFIDPERAVPLAGSEPPPAPATPTFSPQALPEVLGSRYRLERLLGVGGMGAVYRARDLLREQFGDPDPYVALKVLSEEFAEYPDASALLYSEYALTMRLRHPHVVRLHSFEVDTACQRAFITLELMRGLTLDQLLSERPQGLPWDEFREVAGALLDALAYSHERGVLHGDLKPSNVMLGEDGLRLFDYGLGQARDGLLDGLPKLCRARIAAWTPRYAALELLEGAPLSPASDLYAVACVLYELLCGTHPYRRLNAKQARAMQLEQQLAPPAQLPRPAWQALRCALALNEADRQISVAQLRDAFRTLPPQGLRRWFRWRNG</sequence>
<keyword evidence="8" id="KW-1185">Reference proteome</keyword>
<dbReference type="GO" id="GO:0005524">
    <property type="term" value="F:ATP binding"/>
    <property type="evidence" value="ECO:0007669"/>
    <property type="project" value="UniProtKB-UniRule"/>
</dbReference>
<dbReference type="Pfam" id="PF00069">
    <property type="entry name" value="Pkinase"/>
    <property type="match status" value="1"/>
</dbReference>
<dbReference type="AlphaFoldDB" id="A0AAQ1R1L9"/>
<dbReference type="PROSITE" id="PS50011">
    <property type="entry name" value="PROTEIN_KINASE_DOM"/>
    <property type="match status" value="1"/>
</dbReference>